<comment type="caution">
    <text evidence="1">The sequence shown here is derived from an EMBL/GenBank/DDBJ whole genome shotgun (WGS) entry which is preliminary data.</text>
</comment>
<organism evidence="1 2">
    <name type="scientific">Dentiscutata erythropus</name>
    <dbReference type="NCBI Taxonomy" id="1348616"/>
    <lineage>
        <taxon>Eukaryota</taxon>
        <taxon>Fungi</taxon>
        <taxon>Fungi incertae sedis</taxon>
        <taxon>Mucoromycota</taxon>
        <taxon>Glomeromycotina</taxon>
        <taxon>Glomeromycetes</taxon>
        <taxon>Diversisporales</taxon>
        <taxon>Gigasporaceae</taxon>
        <taxon>Dentiscutata</taxon>
    </lineage>
</organism>
<gene>
    <name evidence="1" type="ORF">DERYTH_LOCUS26294</name>
</gene>
<sequence>VIFIENFSSISSTDKDSRFLKHFSQSSFDYMSWTKGTHKSIEFFIIIELLTDWAKKCNIKEWDQ</sequence>
<dbReference type="Proteomes" id="UP000789405">
    <property type="component" value="Unassembled WGS sequence"/>
</dbReference>
<evidence type="ECO:0000313" key="1">
    <source>
        <dbReference type="EMBL" id="CAG8816521.1"/>
    </source>
</evidence>
<dbReference type="AlphaFoldDB" id="A0A9N9PE21"/>
<feature type="non-terminal residue" evidence="1">
    <location>
        <position position="1"/>
    </location>
</feature>
<accession>A0A9N9PE21</accession>
<proteinExistence type="predicted"/>
<reference evidence="1" key="1">
    <citation type="submission" date="2021-06" db="EMBL/GenBank/DDBJ databases">
        <authorList>
            <person name="Kallberg Y."/>
            <person name="Tangrot J."/>
            <person name="Rosling A."/>
        </authorList>
    </citation>
    <scope>NUCLEOTIDE SEQUENCE</scope>
    <source>
        <strain evidence="1">MA453B</strain>
    </source>
</reference>
<name>A0A9N9PE21_9GLOM</name>
<protein>
    <submittedName>
        <fullName evidence="1">17115_t:CDS:1</fullName>
    </submittedName>
</protein>
<evidence type="ECO:0000313" key="2">
    <source>
        <dbReference type="Proteomes" id="UP000789405"/>
    </source>
</evidence>
<dbReference type="EMBL" id="CAJVPY010054015">
    <property type="protein sequence ID" value="CAG8816521.1"/>
    <property type="molecule type" value="Genomic_DNA"/>
</dbReference>
<keyword evidence="2" id="KW-1185">Reference proteome</keyword>